<name>A0A2H0VC87_9BACT</name>
<protein>
    <recommendedName>
        <fullName evidence="4">Type II secretion system protein GspG C-terminal domain-containing protein</fullName>
    </recommendedName>
</protein>
<dbReference type="Pfam" id="PF07963">
    <property type="entry name" value="N_methyl"/>
    <property type="match status" value="1"/>
</dbReference>
<dbReference type="InterPro" id="IPR045584">
    <property type="entry name" value="Pilin-like"/>
</dbReference>
<keyword evidence="1" id="KW-1133">Transmembrane helix</keyword>
<keyword evidence="1" id="KW-0812">Transmembrane</keyword>
<sequence>MQERENRLKDSRAFTLIELLVVIAIIALLASVILVALNSARDKGRFSKVASELRQLAIAAQLDYDANQGWAPNTSPGSPPRFVGTYILNFPTPPCPGWVYDWDNWAHLPQTGRTVRITARKNNNPNDNNNSVYYICLQSSLDCGESWHLGGGGVNISEVTDKEITCKE</sequence>
<feature type="transmembrane region" description="Helical" evidence="1">
    <location>
        <begin position="13"/>
        <end position="37"/>
    </location>
</feature>
<dbReference type="EMBL" id="PFAK01000064">
    <property type="protein sequence ID" value="PIR95920.1"/>
    <property type="molecule type" value="Genomic_DNA"/>
</dbReference>
<organism evidence="2 3">
    <name type="scientific">Candidatus Doudnabacteria bacterium CG10_big_fil_rev_8_21_14_0_10_42_18</name>
    <dbReference type="NCBI Taxonomy" id="1974552"/>
    <lineage>
        <taxon>Bacteria</taxon>
        <taxon>Candidatus Doudnaibacteriota</taxon>
    </lineage>
</organism>
<dbReference type="SUPFAM" id="SSF54523">
    <property type="entry name" value="Pili subunits"/>
    <property type="match status" value="1"/>
</dbReference>
<accession>A0A2H0VC87</accession>
<dbReference type="Gene3D" id="3.30.700.10">
    <property type="entry name" value="Glycoprotein, Type 4 Pilin"/>
    <property type="match status" value="1"/>
</dbReference>
<dbReference type="NCBIfam" id="TIGR02532">
    <property type="entry name" value="IV_pilin_GFxxxE"/>
    <property type="match status" value="1"/>
</dbReference>
<dbReference type="AlphaFoldDB" id="A0A2H0VC87"/>
<gene>
    <name evidence="2" type="ORF">COT92_03980</name>
</gene>
<comment type="caution">
    <text evidence="2">The sequence shown here is derived from an EMBL/GenBank/DDBJ whole genome shotgun (WGS) entry which is preliminary data.</text>
</comment>
<evidence type="ECO:0008006" key="4">
    <source>
        <dbReference type="Google" id="ProtNLM"/>
    </source>
</evidence>
<evidence type="ECO:0000313" key="2">
    <source>
        <dbReference type="EMBL" id="PIR95920.1"/>
    </source>
</evidence>
<evidence type="ECO:0000313" key="3">
    <source>
        <dbReference type="Proteomes" id="UP000230922"/>
    </source>
</evidence>
<evidence type="ECO:0000256" key="1">
    <source>
        <dbReference type="SAM" id="Phobius"/>
    </source>
</evidence>
<reference evidence="3" key="1">
    <citation type="submission" date="2017-09" db="EMBL/GenBank/DDBJ databases">
        <title>Depth-based differentiation of microbial function through sediment-hosted aquifers and enrichment of novel symbionts in the deep terrestrial subsurface.</title>
        <authorList>
            <person name="Probst A.J."/>
            <person name="Ladd B."/>
            <person name="Jarett J.K."/>
            <person name="Geller-Mcgrath D.E."/>
            <person name="Sieber C.M.K."/>
            <person name="Emerson J.B."/>
            <person name="Anantharaman K."/>
            <person name="Thomas B.C."/>
            <person name="Malmstrom R."/>
            <person name="Stieglmeier M."/>
            <person name="Klingl A."/>
            <person name="Woyke T."/>
            <person name="Ryan C.M."/>
            <person name="Banfield J.F."/>
        </authorList>
    </citation>
    <scope>NUCLEOTIDE SEQUENCE [LARGE SCALE GENOMIC DNA]</scope>
</reference>
<keyword evidence="1" id="KW-0472">Membrane</keyword>
<proteinExistence type="predicted"/>
<dbReference type="Proteomes" id="UP000230922">
    <property type="component" value="Unassembled WGS sequence"/>
</dbReference>
<dbReference type="InterPro" id="IPR012902">
    <property type="entry name" value="N_methyl_site"/>
</dbReference>
<dbReference type="PANTHER" id="PTHR30093">
    <property type="entry name" value="GENERAL SECRETION PATHWAY PROTEIN G"/>
    <property type="match status" value="1"/>
</dbReference>